<dbReference type="Proteomes" id="UP000584374">
    <property type="component" value="Unassembled WGS sequence"/>
</dbReference>
<accession>A0A840PX36</accession>
<protein>
    <submittedName>
        <fullName evidence="2">Uncharacterized protein</fullName>
    </submittedName>
</protein>
<feature type="compositionally biased region" description="Low complexity" evidence="1">
    <location>
        <begin position="1"/>
        <end position="15"/>
    </location>
</feature>
<dbReference type="EMBL" id="JACHIW010000001">
    <property type="protein sequence ID" value="MBB5152876.1"/>
    <property type="molecule type" value="Genomic_DNA"/>
</dbReference>
<keyword evidence="3" id="KW-1185">Reference proteome</keyword>
<comment type="caution">
    <text evidence="2">The sequence shown here is derived from an EMBL/GenBank/DDBJ whole genome shotgun (WGS) entry which is preliminary data.</text>
</comment>
<proteinExistence type="predicted"/>
<evidence type="ECO:0000313" key="2">
    <source>
        <dbReference type="EMBL" id="MBB5152876.1"/>
    </source>
</evidence>
<dbReference type="AlphaFoldDB" id="A0A840PX36"/>
<evidence type="ECO:0000256" key="1">
    <source>
        <dbReference type="SAM" id="MobiDB-lite"/>
    </source>
</evidence>
<reference evidence="2 3" key="1">
    <citation type="submission" date="2020-08" db="EMBL/GenBank/DDBJ databases">
        <title>Sequencing the genomes of 1000 actinobacteria strains.</title>
        <authorList>
            <person name="Klenk H.-P."/>
        </authorList>
    </citation>
    <scope>NUCLEOTIDE SEQUENCE [LARGE SCALE GENOMIC DNA]</scope>
    <source>
        <strain evidence="2 3">DSM 45584</strain>
    </source>
</reference>
<dbReference type="RefSeq" id="WP_184722883.1">
    <property type="nucleotide sequence ID" value="NZ_JACHIW010000001.1"/>
</dbReference>
<gene>
    <name evidence="2" type="ORF">BJ970_000410</name>
</gene>
<feature type="region of interest" description="Disordered" evidence="1">
    <location>
        <begin position="1"/>
        <end position="31"/>
    </location>
</feature>
<organism evidence="2 3">
    <name type="scientific">Saccharopolyspora phatthalungensis</name>
    <dbReference type="NCBI Taxonomy" id="664693"/>
    <lineage>
        <taxon>Bacteria</taxon>
        <taxon>Bacillati</taxon>
        <taxon>Actinomycetota</taxon>
        <taxon>Actinomycetes</taxon>
        <taxon>Pseudonocardiales</taxon>
        <taxon>Pseudonocardiaceae</taxon>
        <taxon>Saccharopolyspora</taxon>
    </lineage>
</organism>
<name>A0A840PX36_9PSEU</name>
<sequence>MGPADGTAAADTAPDSPNPQSPPITGTPTFGRLQELYGLPNAANLDEYRE</sequence>
<evidence type="ECO:0000313" key="3">
    <source>
        <dbReference type="Proteomes" id="UP000584374"/>
    </source>
</evidence>